<name>C3ZVG2_BRAFL</name>
<gene>
    <name evidence="1" type="ORF">BRAFLDRAFT_100152</name>
</gene>
<accession>C3ZVG2</accession>
<proteinExistence type="predicted"/>
<evidence type="ECO:0000313" key="1">
    <source>
        <dbReference type="EMBL" id="EEN43483.1"/>
    </source>
</evidence>
<sequence>MTFADHSMGGLNASVGKAYVSTLLVILLMLVTVQPSGVHSLPKHDGESGDWPIVDMVQDATTQLNDAHAQSNSKDKGNWRRPTSVDTVRHVLGLLGKMAVVWLALILAQKDRTSRPPLMTTCILPNGVPLQIPYHPKRKVQHVTMEAVKTFEADTDRKYGQYQLVHDGWCLPENSTLANCSVFANSTVFLNIYQEGGQPETLPGLRNSCLSKPGQFSCAIDSFLELFYCIYKQFPDFRCSNNLGPLLSKVASSCKARARAMTQTDVQGTREQPWAWAIQNVRSFAGRTAMACVEELFHHITGTEWERKSFALTKTLSRCCRLCNYAKEDNRVYCPLLPTANMFEQDKSLQSAIRAIVERGDGLGHCLSCNAKSIQCHVKEIELPDYLFVEVPYVPQGGRNDNLCGIQIEHDISLKEMSYTVAGCIRAKPGHFTAIIPKEGRLYELDDMRSAPVREGHSLASILSQEGDTVVTAPGSYIHIVVYKQVKNVEMKREVNIAPDNNPIRVPLSSVENENSVNGVWRPWLTPRRTIKDEVQ</sequence>
<dbReference type="AlphaFoldDB" id="C3ZVG2"/>
<reference evidence="1" key="1">
    <citation type="journal article" date="2008" name="Nature">
        <title>The amphioxus genome and the evolution of the chordate karyotype.</title>
        <authorList>
            <consortium name="US DOE Joint Genome Institute (JGI-PGF)"/>
            <person name="Putnam N.H."/>
            <person name="Butts T."/>
            <person name="Ferrier D.E.K."/>
            <person name="Furlong R.F."/>
            <person name="Hellsten U."/>
            <person name="Kawashima T."/>
            <person name="Robinson-Rechavi M."/>
            <person name="Shoguchi E."/>
            <person name="Terry A."/>
            <person name="Yu J.-K."/>
            <person name="Benito-Gutierrez E.L."/>
            <person name="Dubchak I."/>
            <person name="Garcia-Fernandez J."/>
            <person name="Gibson-Brown J.J."/>
            <person name="Grigoriev I.V."/>
            <person name="Horton A.C."/>
            <person name="de Jong P.J."/>
            <person name="Jurka J."/>
            <person name="Kapitonov V.V."/>
            <person name="Kohara Y."/>
            <person name="Kuroki Y."/>
            <person name="Lindquist E."/>
            <person name="Lucas S."/>
            <person name="Osoegawa K."/>
            <person name="Pennacchio L.A."/>
            <person name="Salamov A.A."/>
            <person name="Satou Y."/>
            <person name="Sauka-Spengler T."/>
            <person name="Schmutz J."/>
            <person name="Shin-I T."/>
            <person name="Toyoda A."/>
            <person name="Bronner-Fraser M."/>
            <person name="Fujiyama A."/>
            <person name="Holland L.Z."/>
            <person name="Holland P.W.H."/>
            <person name="Satoh N."/>
            <person name="Rokhsar D.S."/>
        </authorList>
    </citation>
    <scope>NUCLEOTIDE SEQUENCE [LARGE SCALE GENOMIC DNA]</scope>
    <source>
        <strain evidence="1">S238N-H82</strain>
        <tissue evidence="1">Testes</tissue>
    </source>
</reference>
<dbReference type="EMBL" id="GG666689">
    <property type="protein sequence ID" value="EEN43483.1"/>
    <property type="molecule type" value="Genomic_DNA"/>
</dbReference>
<organism>
    <name type="scientific">Branchiostoma floridae</name>
    <name type="common">Florida lancelet</name>
    <name type="synonym">Amphioxus</name>
    <dbReference type="NCBI Taxonomy" id="7739"/>
    <lineage>
        <taxon>Eukaryota</taxon>
        <taxon>Metazoa</taxon>
        <taxon>Chordata</taxon>
        <taxon>Cephalochordata</taxon>
        <taxon>Leptocardii</taxon>
        <taxon>Amphioxiformes</taxon>
        <taxon>Branchiostomatidae</taxon>
        <taxon>Branchiostoma</taxon>
    </lineage>
</organism>
<protein>
    <submittedName>
        <fullName evidence="1">Uncharacterized protein</fullName>
    </submittedName>
</protein>
<dbReference type="InParanoid" id="C3ZVG2"/>